<comment type="caution">
    <text evidence="1">The sequence shown here is derived from an EMBL/GenBank/DDBJ whole genome shotgun (WGS) entry which is preliminary data.</text>
</comment>
<accession>A0A6G4WK22</accession>
<organism evidence="1 2">
    <name type="scientific">Allomesorhizobium camelthorni</name>
    <dbReference type="NCBI Taxonomy" id="475069"/>
    <lineage>
        <taxon>Bacteria</taxon>
        <taxon>Pseudomonadati</taxon>
        <taxon>Pseudomonadota</taxon>
        <taxon>Alphaproteobacteria</taxon>
        <taxon>Hyphomicrobiales</taxon>
        <taxon>Phyllobacteriaceae</taxon>
        <taxon>Allomesorhizobium</taxon>
    </lineage>
</organism>
<dbReference type="EMBL" id="JAAKZF010000061">
    <property type="protein sequence ID" value="NGO54708.1"/>
    <property type="molecule type" value="Genomic_DNA"/>
</dbReference>
<dbReference type="InterPro" id="IPR002043">
    <property type="entry name" value="UDG_fam1"/>
</dbReference>
<dbReference type="PANTHER" id="PTHR11264">
    <property type="entry name" value="URACIL-DNA GLYCOSYLASE"/>
    <property type="match status" value="1"/>
</dbReference>
<dbReference type="SUPFAM" id="SSF52141">
    <property type="entry name" value="Uracil-DNA glycosylase-like"/>
    <property type="match status" value="1"/>
</dbReference>
<evidence type="ECO:0000313" key="2">
    <source>
        <dbReference type="Proteomes" id="UP001642900"/>
    </source>
</evidence>
<dbReference type="InterPro" id="IPR036895">
    <property type="entry name" value="Uracil-DNA_glycosylase-like_sf"/>
</dbReference>
<dbReference type="Gene3D" id="3.40.470.10">
    <property type="entry name" value="Uracil-DNA glycosylase-like domain"/>
    <property type="match status" value="1"/>
</dbReference>
<gene>
    <name evidence="1" type="ORF">G6N73_26910</name>
</gene>
<evidence type="ECO:0000313" key="1">
    <source>
        <dbReference type="EMBL" id="NGO54708.1"/>
    </source>
</evidence>
<dbReference type="Proteomes" id="UP001642900">
    <property type="component" value="Unassembled WGS sequence"/>
</dbReference>
<keyword evidence="2" id="KW-1185">Reference proteome</keyword>
<sequence length="274" mass="30264">MSEMLSGWQEDLPEPWQPVLGDVRLGLDACDPELELDHWEPIFPARHGRIFPGAPKSAHVFRAFDSITPADVRCVVLGQDPYPAPDFATGRAFEAGNVAAWRELDKMFSKSVRAFLQLVCAARTGNAAYARSFADWPMLLADIERGAVDLEAPEQLADRWVKDGVLLLNSSFTLSRFAVEVDPHQSRGHLPVWRPLILRVLEHLARSGRTIVFLGFGDAAVENLRLAGLTQPDAPLATIQRAHPAAADAVLALENPFVACNRFLERMGARPVAW</sequence>
<dbReference type="AlphaFoldDB" id="A0A6G4WK22"/>
<dbReference type="PANTHER" id="PTHR11264:SF8">
    <property type="entry name" value="URACIL-DNA GLYCOSYLASE-LIKE DOMAIN-CONTAINING PROTEIN"/>
    <property type="match status" value="1"/>
</dbReference>
<protein>
    <submittedName>
        <fullName evidence="1">Uracil-DNA glycosylase</fullName>
    </submittedName>
</protein>
<dbReference type="GO" id="GO:0004844">
    <property type="term" value="F:uracil DNA N-glycosylase activity"/>
    <property type="evidence" value="ECO:0007669"/>
    <property type="project" value="InterPro"/>
</dbReference>
<proteinExistence type="predicted"/>
<dbReference type="GO" id="GO:0097510">
    <property type="term" value="P:base-excision repair, AP site formation via deaminated base removal"/>
    <property type="evidence" value="ECO:0007669"/>
    <property type="project" value="TreeGrafter"/>
</dbReference>
<name>A0A6G4WK22_9HYPH</name>
<reference evidence="1 2" key="1">
    <citation type="submission" date="2020-02" db="EMBL/GenBank/DDBJ databases">
        <title>Genome sequence of strain CCNWXJ40-4.</title>
        <authorList>
            <person name="Gao J."/>
            <person name="Sun J."/>
        </authorList>
    </citation>
    <scope>NUCLEOTIDE SEQUENCE [LARGE SCALE GENOMIC DNA]</scope>
    <source>
        <strain evidence="1 2">CCNWXJ 40-4</strain>
    </source>
</reference>